<evidence type="ECO:0008006" key="4">
    <source>
        <dbReference type="Google" id="ProtNLM"/>
    </source>
</evidence>
<dbReference type="AlphaFoldDB" id="A0A1M5B313"/>
<accession>A0A1M5B313</accession>
<proteinExistence type="predicted"/>
<evidence type="ECO:0000313" key="2">
    <source>
        <dbReference type="EMBL" id="SHF36893.1"/>
    </source>
</evidence>
<dbReference type="EMBL" id="FQUG01000017">
    <property type="protein sequence ID" value="SHF36893.1"/>
    <property type="molecule type" value="Genomic_DNA"/>
</dbReference>
<feature type="coiled-coil region" evidence="1">
    <location>
        <begin position="156"/>
        <end position="183"/>
    </location>
</feature>
<gene>
    <name evidence="2" type="ORF">SAMN02745190_02499</name>
</gene>
<dbReference type="STRING" id="1123243.SAMN02745190_02499"/>
<dbReference type="InterPro" id="IPR025503">
    <property type="entry name" value="DUF4391"/>
</dbReference>
<keyword evidence="3" id="KW-1185">Reference proteome</keyword>
<dbReference type="OrthoDB" id="9805811at2"/>
<evidence type="ECO:0000313" key="3">
    <source>
        <dbReference type="Proteomes" id="UP000184404"/>
    </source>
</evidence>
<name>A0A1M5B313_9FIRM</name>
<organism evidence="2 3">
    <name type="scientific">Schwartzia succinivorans DSM 10502</name>
    <dbReference type="NCBI Taxonomy" id="1123243"/>
    <lineage>
        <taxon>Bacteria</taxon>
        <taxon>Bacillati</taxon>
        <taxon>Bacillota</taxon>
        <taxon>Negativicutes</taxon>
        <taxon>Selenomonadales</taxon>
        <taxon>Selenomonadaceae</taxon>
        <taxon>Schwartzia</taxon>
    </lineage>
</organism>
<sequence>MFDLPRSTEIRKPIHKKLIYQKFSAELDGEKRKRFDEDISRITVTNEISEKSVNIRPVDEVSSIFVIQIELKSKEYNERNIALVSKLFGQKLLLVLHVDGEYQLAIYETQLLKSEWKKEAEIKLRIDGLDLRTVWNSFVTAVSGISAQDGNTLSEQIGIEAEKERLKKIIVELERKARKEVQSKRKFELHRKIGEYKKRLEVM</sequence>
<evidence type="ECO:0000256" key="1">
    <source>
        <dbReference type="SAM" id="Coils"/>
    </source>
</evidence>
<dbReference type="RefSeq" id="WP_072936577.1">
    <property type="nucleotide sequence ID" value="NZ_FQUG01000017.1"/>
</dbReference>
<dbReference type="Pfam" id="PF14335">
    <property type="entry name" value="DUF4391"/>
    <property type="match status" value="1"/>
</dbReference>
<reference evidence="2 3" key="1">
    <citation type="submission" date="2016-11" db="EMBL/GenBank/DDBJ databases">
        <authorList>
            <person name="Jaros S."/>
            <person name="Januszkiewicz K."/>
            <person name="Wedrychowicz H."/>
        </authorList>
    </citation>
    <scope>NUCLEOTIDE SEQUENCE [LARGE SCALE GENOMIC DNA]</scope>
    <source>
        <strain evidence="2 3">DSM 10502</strain>
    </source>
</reference>
<keyword evidence="1" id="KW-0175">Coiled coil</keyword>
<dbReference type="Proteomes" id="UP000184404">
    <property type="component" value="Unassembled WGS sequence"/>
</dbReference>
<protein>
    <recommendedName>
        <fullName evidence="4">DUF4391 domain-containing protein</fullName>
    </recommendedName>
</protein>